<proteinExistence type="inferred from homology"/>
<dbReference type="CDD" id="cd01714">
    <property type="entry name" value="ETF_beta"/>
    <property type="match status" value="1"/>
</dbReference>
<evidence type="ECO:0000256" key="1">
    <source>
        <dbReference type="ARBA" id="ARBA00007557"/>
    </source>
</evidence>
<dbReference type="RefSeq" id="WP_258302881.1">
    <property type="nucleotide sequence ID" value="NZ_CP078063.1"/>
</dbReference>
<name>A0ABY5RF14_HALLR</name>
<dbReference type="InterPro" id="IPR000049">
    <property type="entry name" value="ET-Flavoprotein_bsu_CS"/>
</dbReference>
<evidence type="ECO:0000259" key="2">
    <source>
        <dbReference type="SMART" id="SM00893"/>
    </source>
</evidence>
<accession>A0ABY5RF14</accession>
<organism evidence="3 4">
    <name type="scientific">Haloferax larsenii</name>
    <dbReference type="NCBI Taxonomy" id="302484"/>
    <lineage>
        <taxon>Archaea</taxon>
        <taxon>Methanobacteriati</taxon>
        <taxon>Methanobacteriota</taxon>
        <taxon>Stenosarchaea group</taxon>
        <taxon>Halobacteria</taxon>
        <taxon>Halobacteriales</taxon>
        <taxon>Haloferacaceae</taxon>
        <taxon>Haloferax</taxon>
    </lineage>
</organism>
<dbReference type="InterPro" id="IPR033948">
    <property type="entry name" value="ETF_beta_N"/>
</dbReference>
<evidence type="ECO:0000313" key="4">
    <source>
        <dbReference type="Proteomes" id="UP001058330"/>
    </source>
</evidence>
<dbReference type="PANTHER" id="PTHR21294">
    <property type="entry name" value="ELECTRON TRANSFER FLAVOPROTEIN BETA-SUBUNIT"/>
    <property type="match status" value="1"/>
</dbReference>
<dbReference type="PIRSF" id="PIRSF000090">
    <property type="entry name" value="Beta-ETF"/>
    <property type="match status" value="1"/>
</dbReference>
<comment type="similarity">
    <text evidence="1">Belongs to the ETF beta-subunit/FixA family.</text>
</comment>
<dbReference type="Gene3D" id="3.40.50.620">
    <property type="entry name" value="HUPs"/>
    <property type="match status" value="1"/>
</dbReference>
<dbReference type="SMART" id="SM00893">
    <property type="entry name" value="ETF"/>
    <property type="match status" value="1"/>
</dbReference>
<evidence type="ECO:0000313" key="3">
    <source>
        <dbReference type="EMBL" id="UVE50947.1"/>
    </source>
</evidence>
<dbReference type="Proteomes" id="UP001058330">
    <property type="component" value="Chromosome"/>
</dbReference>
<dbReference type="EMBL" id="CP078063">
    <property type="protein sequence ID" value="UVE50947.1"/>
    <property type="molecule type" value="Genomic_DNA"/>
</dbReference>
<dbReference type="SUPFAM" id="SSF52402">
    <property type="entry name" value="Adenine nucleotide alpha hydrolases-like"/>
    <property type="match status" value="1"/>
</dbReference>
<reference evidence="3" key="1">
    <citation type="submission" date="2021-07" db="EMBL/GenBank/DDBJ databases">
        <title>Studies on halocins as antimicrobial molecules from haloarchaea.</title>
        <authorList>
            <person name="Kumar S."/>
            <person name="Khare S.K."/>
        </authorList>
    </citation>
    <scope>NUCLEOTIDE SEQUENCE</scope>
    <source>
        <strain evidence="3">NCIM 5678</strain>
    </source>
</reference>
<feature type="domain" description="Electron transfer flavoprotein alpha/beta-subunit N-terminal" evidence="2">
    <location>
        <begin position="26"/>
        <end position="218"/>
    </location>
</feature>
<dbReference type="PROSITE" id="PS01065">
    <property type="entry name" value="ETF_BETA"/>
    <property type="match status" value="1"/>
</dbReference>
<dbReference type="InterPro" id="IPR014730">
    <property type="entry name" value="ETF_a/b_N"/>
</dbReference>
<dbReference type="PANTHER" id="PTHR21294:SF17">
    <property type="entry name" value="PROTEIN FIXA"/>
    <property type="match status" value="1"/>
</dbReference>
<dbReference type="Pfam" id="PF01012">
    <property type="entry name" value="ETF"/>
    <property type="match status" value="1"/>
</dbReference>
<gene>
    <name evidence="3" type="ORF">KU306_03395</name>
</gene>
<keyword evidence="4" id="KW-1185">Reference proteome</keyword>
<dbReference type="InterPro" id="IPR012255">
    <property type="entry name" value="ETF_b"/>
</dbReference>
<sequence length="259" mass="27071">MTDGWNIVVCVKQVPDADDVTIDPDTGTLNRSDAPAVLNSPDRNAVESALELRAAVGGTVTAITMGPPVAKAVLQTAVGAGADGGVLLTDRAFGGSDTWPTSLALARAAAELDADVVICGEESTDSSTGQVPPGIAAHNGWSQLTYVESLEPRPDEGVLVGKRDVEGGYERVAAQLPVVVAMEFGANEPRPAGLHRKIFAETEFEPVEWTASDLGIEDQVGLANSPTKVGGMDTASPVERERVVVDSVDDLYEHIEEVV</sequence>
<dbReference type="GeneID" id="74527909"/>
<dbReference type="InterPro" id="IPR014729">
    <property type="entry name" value="Rossmann-like_a/b/a_fold"/>
</dbReference>
<protein>
    <submittedName>
        <fullName evidence="3">Electron transfer flavoprotein subunit beta/FixA family protein</fullName>
    </submittedName>
</protein>